<dbReference type="AlphaFoldDB" id="A0A1D1XZQ3"/>
<evidence type="ECO:0000313" key="3">
    <source>
        <dbReference type="EMBL" id="JAT47879.1"/>
    </source>
</evidence>
<dbReference type="Gene3D" id="1.25.40.10">
    <property type="entry name" value="Tetratricopeptide repeat domain"/>
    <property type="match status" value="5"/>
</dbReference>
<organism evidence="3">
    <name type="scientific">Anthurium amnicola</name>
    <dbReference type="NCBI Taxonomy" id="1678845"/>
    <lineage>
        <taxon>Eukaryota</taxon>
        <taxon>Viridiplantae</taxon>
        <taxon>Streptophyta</taxon>
        <taxon>Embryophyta</taxon>
        <taxon>Tracheophyta</taxon>
        <taxon>Spermatophyta</taxon>
        <taxon>Magnoliopsida</taxon>
        <taxon>Liliopsida</taxon>
        <taxon>Araceae</taxon>
        <taxon>Pothoideae</taxon>
        <taxon>Potheae</taxon>
        <taxon>Anthurium</taxon>
    </lineage>
</organism>
<sequence length="639" mass="69331">MISPAALFDLYGRQGSWRQLLSLYRHLLHEGSLRPNTFTFPTLLRSCPDLCLGEALHADAAKRGLGSGADPFVSGAVVDMYCRCGGPSAAALQAFDEMPEPEPVMWNAAISSFFRAGRCDGARSLFDRMPCPNDVTWSAMVAGYTQNGRAGDALLIFKRMVDELGSARGSVPNSHTVAAILSACAHLCDCCFAMQVHGYAVRISSYVEENDFVGSVLLDVYGKCGRLTLARQVFDSMAQKNVVAWSSLIANFVRHGDPSAAIRVFKDMVCSGASPNVVTLTTALSASGHIPSLASGKELHAYVLRRRLDRPDAFVPCALIDMYGKCGSMVCARSAFEEYGGFLGLRVTPMWNSVISGYVANNCPDEGWGMIRSMCLSSSGAAKPNSITLAIILPLCATSTSLRIGKEVHCYALKMGLDRELLVGNSLLDMYSKCGKIICARNQFDLMPEKNRISWTTLIDAYGMHGNAEDAISIFQRMVGEQNVDPDPITFVALISACSHSGLVEEGLRFFNKMAKEYGITPTEEVYGCLVDLLARAGCIDEARKFMASMPIKPSPSAWGALLGACRIHGIVDQAEFTVQHLLELEPKGTGFPTLLSNIYAERGMLDQVAKLRKAMAEMGVVKRRGYSLLDTEGASREL</sequence>
<keyword evidence="1" id="KW-0677">Repeat</keyword>
<reference evidence="3" key="1">
    <citation type="submission" date="2015-07" db="EMBL/GenBank/DDBJ databases">
        <title>Transcriptome Assembly of Anthurium amnicola.</title>
        <authorList>
            <person name="Suzuki J."/>
        </authorList>
    </citation>
    <scope>NUCLEOTIDE SEQUENCE</scope>
</reference>
<dbReference type="Pfam" id="PF13041">
    <property type="entry name" value="PPR_2"/>
    <property type="match status" value="2"/>
</dbReference>
<gene>
    <name evidence="3" type="primary">PCMP-H45_4</name>
    <name evidence="3" type="ORF">g.113080</name>
</gene>
<dbReference type="Pfam" id="PF20431">
    <property type="entry name" value="E_motif"/>
    <property type="match status" value="1"/>
</dbReference>
<dbReference type="SUPFAM" id="SSF48452">
    <property type="entry name" value="TPR-like"/>
    <property type="match status" value="1"/>
</dbReference>
<evidence type="ECO:0000256" key="2">
    <source>
        <dbReference type="PROSITE-ProRule" id="PRU00708"/>
    </source>
</evidence>
<feature type="repeat" description="PPR" evidence="2">
    <location>
        <begin position="133"/>
        <end position="163"/>
    </location>
</feature>
<dbReference type="InterPro" id="IPR046848">
    <property type="entry name" value="E_motif"/>
</dbReference>
<dbReference type="InterPro" id="IPR046960">
    <property type="entry name" value="PPR_At4g14850-like_plant"/>
</dbReference>
<dbReference type="FunFam" id="1.25.40.10:FF:000285">
    <property type="entry name" value="Pentatricopeptide repeat-containing protein, chloroplastic"/>
    <property type="match status" value="1"/>
</dbReference>
<dbReference type="PROSITE" id="PS51375">
    <property type="entry name" value="PPR"/>
    <property type="match status" value="4"/>
</dbReference>
<dbReference type="Pfam" id="PF01535">
    <property type="entry name" value="PPR"/>
    <property type="match status" value="4"/>
</dbReference>
<dbReference type="EMBL" id="GDJX01020057">
    <property type="protein sequence ID" value="JAT47879.1"/>
    <property type="molecule type" value="Transcribed_RNA"/>
</dbReference>
<protein>
    <submittedName>
        <fullName evidence="3">Pentatricopeptide repeat-containing protein At4g18750, chloroplastic</fullName>
    </submittedName>
</protein>
<feature type="repeat" description="PPR" evidence="2">
    <location>
        <begin position="451"/>
        <end position="486"/>
    </location>
</feature>
<dbReference type="NCBIfam" id="TIGR00756">
    <property type="entry name" value="PPR"/>
    <property type="match status" value="6"/>
</dbReference>
<dbReference type="PANTHER" id="PTHR47926">
    <property type="entry name" value="PENTATRICOPEPTIDE REPEAT-CONTAINING PROTEIN"/>
    <property type="match status" value="1"/>
</dbReference>
<dbReference type="InterPro" id="IPR011990">
    <property type="entry name" value="TPR-like_helical_dom_sf"/>
</dbReference>
<evidence type="ECO:0000256" key="1">
    <source>
        <dbReference type="ARBA" id="ARBA00022737"/>
    </source>
</evidence>
<dbReference type="PANTHER" id="PTHR47926:SF452">
    <property type="entry name" value="PENTATRICOPEPTIDE REPEAT-CONTAINING PROTEIN"/>
    <property type="match status" value="1"/>
</dbReference>
<feature type="repeat" description="PPR" evidence="2">
    <location>
        <begin position="487"/>
        <end position="522"/>
    </location>
</feature>
<dbReference type="GO" id="GO:0003723">
    <property type="term" value="F:RNA binding"/>
    <property type="evidence" value="ECO:0007669"/>
    <property type="project" value="InterPro"/>
</dbReference>
<name>A0A1D1XZQ3_9ARAE</name>
<feature type="repeat" description="PPR" evidence="2">
    <location>
        <begin position="241"/>
        <end position="275"/>
    </location>
</feature>
<dbReference type="InterPro" id="IPR002885">
    <property type="entry name" value="PPR_rpt"/>
</dbReference>
<dbReference type="GO" id="GO:0009451">
    <property type="term" value="P:RNA modification"/>
    <property type="evidence" value="ECO:0007669"/>
    <property type="project" value="InterPro"/>
</dbReference>
<proteinExistence type="predicted"/>
<accession>A0A1D1XZQ3</accession>
<dbReference type="FunFam" id="1.25.40.10:FF:000090">
    <property type="entry name" value="Pentatricopeptide repeat-containing protein, chloroplastic"/>
    <property type="match status" value="1"/>
</dbReference>